<dbReference type="InterPro" id="IPR055433">
    <property type="entry name" value="HAT_Syf1-like_N"/>
</dbReference>
<organism evidence="3 4">
    <name type="scientific">Tilletia indica</name>
    <dbReference type="NCBI Taxonomy" id="43049"/>
    <lineage>
        <taxon>Eukaryota</taxon>
        <taxon>Fungi</taxon>
        <taxon>Dikarya</taxon>
        <taxon>Basidiomycota</taxon>
        <taxon>Ustilaginomycotina</taxon>
        <taxon>Exobasidiomycetes</taxon>
        <taxon>Tilletiales</taxon>
        <taxon>Tilletiaceae</taxon>
        <taxon>Tilletia</taxon>
    </lineage>
</organism>
<sequence length="357" mass="39043">MHCSTSSVLAYPLPVKINQLGPRIPSAGQHQSARSSHALCLLPGRINQLGPRIPSPRYRSTSSSSHTLCWATSTSSVLAYLLPGKINQLGPHMPSAFCQARSTSSVLAYPPPGTDPPARLAHLLPSARQDQPARSPHTLPQVQIHQLVLASHPTLNEQHTGGSYPSTNAPSLSPHTATHHGATIFSSGPPMSSAKQHFKVSTSAKHCSIEAQARQKSRTGIMHKPSTESTVSKDGRVSLRRTDVPSVACPRCPAFGSSTSLSFFHSECRSQLSGFHANLTFDRAQRVLPPSLHLRIWKSYLRWAEHDGTEVGLNVWRRYLRANPSLTERYVRFILEAKRSTTKGGRADWGDHVDVNH</sequence>
<protein>
    <recommendedName>
        <fullName evidence="2">Pre-mRNA-splicing factor Syf1-like N-terminal HAT-repeats domain-containing protein</fullName>
    </recommendedName>
</protein>
<feature type="region of interest" description="Disordered" evidence="1">
    <location>
        <begin position="157"/>
        <end position="177"/>
    </location>
</feature>
<feature type="compositionally biased region" description="Polar residues" evidence="1">
    <location>
        <begin position="157"/>
        <end position="176"/>
    </location>
</feature>
<reference evidence="3" key="2">
    <citation type="journal article" date="2019" name="IMA Fungus">
        <title>Genome sequencing and comparison of five Tilletia species to identify candidate genes for the detection of regulated species infecting wheat.</title>
        <authorList>
            <person name="Nguyen H.D.T."/>
            <person name="Sultana T."/>
            <person name="Kesanakurti P."/>
            <person name="Hambleton S."/>
        </authorList>
    </citation>
    <scope>NUCLEOTIDE SEQUENCE</scope>
    <source>
        <strain evidence="3">DAOMC 236416</strain>
    </source>
</reference>
<proteinExistence type="predicted"/>
<reference evidence="3" key="1">
    <citation type="submission" date="2016-04" db="EMBL/GenBank/DDBJ databases">
        <authorList>
            <person name="Nguyen H.D."/>
            <person name="Samba Siva P."/>
            <person name="Cullis J."/>
            <person name="Levesque C.A."/>
            <person name="Hambleton S."/>
        </authorList>
    </citation>
    <scope>NUCLEOTIDE SEQUENCE</scope>
    <source>
        <strain evidence="3">DAOMC 236416</strain>
    </source>
</reference>
<dbReference type="Proteomes" id="UP000077521">
    <property type="component" value="Unassembled WGS sequence"/>
</dbReference>
<evidence type="ECO:0000313" key="4">
    <source>
        <dbReference type="Proteomes" id="UP000077521"/>
    </source>
</evidence>
<dbReference type="EMBL" id="LWDF02000074">
    <property type="protein sequence ID" value="KAE8258332.1"/>
    <property type="molecule type" value="Genomic_DNA"/>
</dbReference>
<feature type="domain" description="Pre-mRNA-splicing factor Syf1-like N-terminal HAT-repeats" evidence="2">
    <location>
        <begin position="279"/>
        <end position="324"/>
    </location>
</feature>
<dbReference type="AlphaFoldDB" id="A0A8T8TCP1"/>
<evidence type="ECO:0000313" key="3">
    <source>
        <dbReference type="EMBL" id="KAE8258332.1"/>
    </source>
</evidence>
<evidence type="ECO:0000256" key="1">
    <source>
        <dbReference type="SAM" id="MobiDB-lite"/>
    </source>
</evidence>
<evidence type="ECO:0000259" key="2">
    <source>
        <dbReference type="Pfam" id="PF23233"/>
    </source>
</evidence>
<accession>A0A8T8TCP1</accession>
<name>A0A8T8TCP1_9BASI</name>
<keyword evidence="4" id="KW-1185">Reference proteome</keyword>
<gene>
    <name evidence="3" type="ORF">A4X13_0g1745</name>
</gene>
<dbReference type="Pfam" id="PF23233">
    <property type="entry name" value="HAT_Syf1_CNRKL1_N"/>
    <property type="match status" value="1"/>
</dbReference>
<comment type="caution">
    <text evidence="3">The sequence shown here is derived from an EMBL/GenBank/DDBJ whole genome shotgun (WGS) entry which is preliminary data.</text>
</comment>